<dbReference type="AlphaFoldDB" id="A0A8X6TUS2"/>
<proteinExistence type="predicted"/>
<accession>A0A8X6TUS2</accession>
<comment type="caution">
    <text evidence="1">The sequence shown here is derived from an EMBL/GenBank/DDBJ whole genome shotgun (WGS) entry which is preliminary data.</text>
</comment>
<dbReference type="Proteomes" id="UP000887013">
    <property type="component" value="Unassembled WGS sequence"/>
</dbReference>
<sequence>MSLCKECMSASRSEGCEKLKISGIVGGKTALSNSYEDTAFQSLALPICTSWDLEELFEVQWNCAHLDTHKCCFEELN</sequence>
<protein>
    <submittedName>
        <fullName evidence="1">Uncharacterized protein</fullName>
    </submittedName>
</protein>
<gene>
    <name evidence="1" type="ORF">NPIL_99461</name>
</gene>
<keyword evidence="2" id="KW-1185">Reference proteome</keyword>
<organism evidence="1 2">
    <name type="scientific">Nephila pilipes</name>
    <name type="common">Giant wood spider</name>
    <name type="synonym">Nephila maculata</name>
    <dbReference type="NCBI Taxonomy" id="299642"/>
    <lineage>
        <taxon>Eukaryota</taxon>
        <taxon>Metazoa</taxon>
        <taxon>Ecdysozoa</taxon>
        <taxon>Arthropoda</taxon>
        <taxon>Chelicerata</taxon>
        <taxon>Arachnida</taxon>
        <taxon>Araneae</taxon>
        <taxon>Araneomorphae</taxon>
        <taxon>Entelegynae</taxon>
        <taxon>Araneoidea</taxon>
        <taxon>Nephilidae</taxon>
        <taxon>Nephila</taxon>
    </lineage>
</organism>
<evidence type="ECO:0000313" key="1">
    <source>
        <dbReference type="EMBL" id="GFT48378.1"/>
    </source>
</evidence>
<evidence type="ECO:0000313" key="2">
    <source>
        <dbReference type="Proteomes" id="UP000887013"/>
    </source>
</evidence>
<name>A0A8X6TUS2_NEPPI</name>
<reference evidence="1" key="1">
    <citation type="submission" date="2020-08" db="EMBL/GenBank/DDBJ databases">
        <title>Multicomponent nature underlies the extraordinary mechanical properties of spider dragline silk.</title>
        <authorList>
            <person name="Kono N."/>
            <person name="Nakamura H."/>
            <person name="Mori M."/>
            <person name="Yoshida Y."/>
            <person name="Ohtoshi R."/>
            <person name="Malay A.D."/>
            <person name="Moran D.A.P."/>
            <person name="Tomita M."/>
            <person name="Numata K."/>
            <person name="Arakawa K."/>
        </authorList>
    </citation>
    <scope>NUCLEOTIDE SEQUENCE</scope>
</reference>
<dbReference type="EMBL" id="BMAW01065002">
    <property type="protein sequence ID" value="GFT48378.1"/>
    <property type="molecule type" value="Genomic_DNA"/>
</dbReference>